<dbReference type="HOGENOM" id="CLU_036182_1_1_11"/>
<feature type="transmembrane region" description="Helical" evidence="2">
    <location>
        <begin position="246"/>
        <end position="265"/>
    </location>
</feature>
<dbReference type="EMBL" id="CP002299">
    <property type="protein sequence ID" value="ADP80984.1"/>
    <property type="molecule type" value="Genomic_DNA"/>
</dbReference>
<organism evidence="4 5">
    <name type="scientific">Pseudofrankia inefficax (strain DSM 45817 / CECT 9037 / DDB 130130 / EuI1c)</name>
    <name type="common">Frankia inefficax</name>
    <dbReference type="NCBI Taxonomy" id="298654"/>
    <lineage>
        <taxon>Bacteria</taxon>
        <taxon>Bacillati</taxon>
        <taxon>Actinomycetota</taxon>
        <taxon>Actinomycetes</taxon>
        <taxon>Frankiales</taxon>
        <taxon>Frankiaceae</taxon>
        <taxon>Pseudofrankia</taxon>
    </lineage>
</organism>
<dbReference type="Proteomes" id="UP000002484">
    <property type="component" value="Chromosome"/>
</dbReference>
<dbReference type="STRING" id="298654.FraEuI1c_2959"/>
<protein>
    <submittedName>
        <fullName evidence="4">Acyltransferase 3</fullName>
    </submittedName>
</protein>
<evidence type="ECO:0000256" key="2">
    <source>
        <dbReference type="SAM" id="Phobius"/>
    </source>
</evidence>
<feature type="transmembrane region" description="Helical" evidence="2">
    <location>
        <begin position="340"/>
        <end position="360"/>
    </location>
</feature>
<dbReference type="OrthoDB" id="341887at2"/>
<keyword evidence="2" id="KW-1133">Transmembrane helix</keyword>
<dbReference type="AlphaFoldDB" id="E3JAD3"/>
<feature type="region of interest" description="Disordered" evidence="1">
    <location>
        <begin position="385"/>
        <end position="446"/>
    </location>
</feature>
<dbReference type="RefSeq" id="WP_013424102.1">
    <property type="nucleotide sequence ID" value="NC_014666.1"/>
</dbReference>
<gene>
    <name evidence="4" type="ordered locus">FraEuI1c_2959</name>
</gene>
<evidence type="ECO:0000313" key="5">
    <source>
        <dbReference type="Proteomes" id="UP000002484"/>
    </source>
</evidence>
<keyword evidence="4" id="KW-0012">Acyltransferase</keyword>
<evidence type="ECO:0000259" key="3">
    <source>
        <dbReference type="Pfam" id="PF01757"/>
    </source>
</evidence>
<evidence type="ECO:0000256" key="1">
    <source>
        <dbReference type="SAM" id="MobiDB-lite"/>
    </source>
</evidence>
<dbReference type="InParanoid" id="E3JAD3"/>
<accession>E3JAD3</accession>
<feature type="compositionally biased region" description="Low complexity" evidence="1">
    <location>
        <begin position="385"/>
        <end position="396"/>
    </location>
</feature>
<sequence length="446" mass="48750">MTAVDLPAARVRRAAAPVRYHYLDALRAALMFMGVFVHAALGDDRVFRLIAHLSGLFRMNGFFLVSGFFSSMLVLRYGAGLMVRRRLLSIGVPLVAVLVLLNPIARWLMYNQYNPHVGLVDYLLGHRVAHPDGPMTWHLQLWFLVSLLVYTLCSPVVFSALTRLFGTRGFGRVAGSRPRTMTALIAFVLLATLVLQGGYLLALRPVTESTPADYVVDATLRYLPFFIVGMALFLDGQRLLPAFSRPAPVLLVAAGCLLVVAERGLVAPLGTELGDDLVRSVFALAVVANLLAVFQRIVTQERPILRYGADAAYSVYLFHYVTIYALAALLGIGVDAHWPKLLLITMLTFVITLSVHHFLIRRFHVLAVIFNGKFNIGKPGPARAADGRPAFAAGPAPAGPGPGPRPADRDHRTEARPEAREVPHAGSPRGGRHRAPKGPDRRLAGR</sequence>
<dbReference type="eggNOG" id="COG1835">
    <property type="taxonomic scope" value="Bacteria"/>
</dbReference>
<feature type="transmembrane region" description="Helical" evidence="2">
    <location>
        <begin position="141"/>
        <end position="161"/>
    </location>
</feature>
<keyword evidence="5" id="KW-1185">Reference proteome</keyword>
<proteinExistence type="predicted"/>
<keyword evidence="2" id="KW-0812">Transmembrane</keyword>
<keyword evidence="2" id="KW-0472">Membrane</keyword>
<feature type="domain" description="Acyltransferase 3" evidence="3">
    <location>
        <begin position="21"/>
        <end position="353"/>
    </location>
</feature>
<feature type="transmembrane region" description="Helical" evidence="2">
    <location>
        <begin position="277"/>
        <end position="294"/>
    </location>
</feature>
<dbReference type="InterPro" id="IPR002656">
    <property type="entry name" value="Acyl_transf_3_dom"/>
</dbReference>
<keyword evidence="4" id="KW-0808">Transferase</keyword>
<feature type="compositionally biased region" description="Basic and acidic residues" evidence="1">
    <location>
        <begin position="437"/>
        <end position="446"/>
    </location>
</feature>
<feature type="transmembrane region" description="Helical" evidence="2">
    <location>
        <begin position="182"/>
        <end position="202"/>
    </location>
</feature>
<dbReference type="Pfam" id="PF01757">
    <property type="entry name" value="Acyl_transf_3"/>
    <property type="match status" value="1"/>
</dbReference>
<feature type="transmembrane region" description="Helical" evidence="2">
    <location>
        <begin position="214"/>
        <end position="234"/>
    </location>
</feature>
<feature type="transmembrane region" description="Helical" evidence="2">
    <location>
        <begin position="53"/>
        <end position="75"/>
    </location>
</feature>
<feature type="compositionally biased region" description="Basic and acidic residues" evidence="1">
    <location>
        <begin position="406"/>
        <end position="423"/>
    </location>
</feature>
<evidence type="ECO:0000313" key="4">
    <source>
        <dbReference type="EMBL" id="ADP80984.1"/>
    </source>
</evidence>
<dbReference type="PANTHER" id="PTHR36927">
    <property type="entry name" value="BLR4337 PROTEIN"/>
    <property type="match status" value="1"/>
</dbReference>
<feature type="transmembrane region" description="Helical" evidence="2">
    <location>
        <begin position="20"/>
        <end position="41"/>
    </location>
</feature>
<dbReference type="GO" id="GO:0016747">
    <property type="term" value="F:acyltransferase activity, transferring groups other than amino-acyl groups"/>
    <property type="evidence" value="ECO:0007669"/>
    <property type="project" value="InterPro"/>
</dbReference>
<feature type="transmembrane region" description="Helical" evidence="2">
    <location>
        <begin position="315"/>
        <end position="334"/>
    </location>
</feature>
<reference evidence="4 5" key="1">
    <citation type="submission" date="2010-10" db="EMBL/GenBank/DDBJ databases">
        <title>Complete sequence of Frankia sp. EuI1c.</title>
        <authorList>
            <consortium name="US DOE Joint Genome Institute"/>
            <person name="Lucas S."/>
            <person name="Copeland A."/>
            <person name="Lapidus A."/>
            <person name="Cheng J.-F."/>
            <person name="Bruce D."/>
            <person name="Goodwin L."/>
            <person name="Pitluck S."/>
            <person name="Chertkov O."/>
            <person name="Detter J.C."/>
            <person name="Han C."/>
            <person name="Tapia R."/>
            <person name="Land M."/>
            <person name="Hauser L."/>
            <person name="Jeffries C."/>
            <person name="Kyrpides N."/>
            <person name="Ivanova N."/>
            <person name="Mikhailova N."/>
            <person name="Beauchemin N."/>
            <person name="Sen A."/>
            <person name="Sur S.A."/>
            <person name="Gtari M."/>
            <person name="Wall L."/>
            <person name="Tisa L."/>
            <person name="Woyke T."/>
        </authorList>
    </citation>
    <scope>NUCLEOTIDE SEQUENCE [LARGE SCALE GENOMIC DNA]</scope>
    <source>
        <strain evidence="5">DSM 45817 / CECT 9037 / EuI1c</strain>
    </source>
</reference>
<dbReference type="KEGG" id="fri:FraEuI1c_2959"/>
<name>E3JAD3_PSEI1</name>
<feature type="transmembrane region" description="Helical" evidence="2">
    <location>
        <begin position="87"/>
        <end position="109"/>
    </location>
</feature>
<dbReference type="PANTHER" id="PTHR36927:SF1">
    <property type="entry name" value="MDO-LIKE PROTEIN"/>
    <property type="match status" value="1"/>
</dbReference>
<dbReference type="InterPro" id="IPR050623">
    <property type="entry name" value="Glucan_succinyl_AcylTrfase"/>
</dbReference>